<reference evidence="2" key="1">
    <citation type="journal article" date="2019" name="Int. J. Syst. Evol. Microbiol.">
        <title>The Global Catalogue of Microorganisms (GCM) 10K type strain sequencing project: providing services to taxonomists for standard genome sequencing and annotation.</title>
        <authorList>
            <consortium name="The Broad Institute Genomics Platform"/>
            <consortium name="The Broad Institute Genome Sequencing Center for Infectious Disease"/>
            <person name="Wu L."/>
            <person name="Ma J."/>
        </authorList>
    </citation>
    <scope>NUCLEOTIDE SEQUENCE [LARGE SCALE GENOMIC DNA]</scope>
    <source>
        <strain evidence="2">JCM 12165</strain>
    </source>
</reference>
<evidence type="ECO:0000313" key="2">
    <source>
        <dbReference type="Proteomes" id="UP001597145"/>
    </source>
</evidence>
<organism evidence="1 2">
    <name type="scientific">Pseudonocardia aurantiaca</name>
    <dbReference type="NCBI Taxonomy" id="75290"/>
    <lineage>
        <taxon>Bacteria</taxon>
        <taxon>Bacillati</taxon>
        <taxon>Actinomycetota</taxon>
        <taxon>Actinomycetes</taxon>
        <taxon>Pseudonocardiales</taxon>
        <taxon>Pseudonocardiaceae</taxon>
        <taxon>Pseudonocardia</taxon>
    </lineage>
</organism>
<protein>
    <recommendedName>
        <fullName evidence="3">CGGC domain-containing protein</fullName>
    </recommendedName>
</protein>
<evidence type="ECO:0000313" key="1">
    <source>
        <dbReference type="EMBL" id="MFD1529630.1"/>
    </source>
</evidence>
<gene>
    <name evidence="1" type="ORF">ACFSCY_09275</name>
</gene>
<keyword evidence="2" id="KW-1185">Reference proteome</keyword>
<accession>A0ABW4FG35</accession>
<name>A0ABW4FG35_9PSEU</name>
<evidence type="ECO:0008006" key="3">
    <source>
        <dbReference type="Google" id="ProtNLM"/>
    </source>
</evidence>
<dbReference type="EMBL" id="JBHUCP010000005">
    <property type="protein sequence ID" value="MFD1529630.1"/>
    <property type="molecule type" value="Genomic_DNA"/>
</dbReference>
<dbReference type="Proteomes" id="UP001597145">
    <property type="component" value="Unassembled WGS sequence"/>
</dbReference>
<sequence length="160" mass="17505">MTKVLTTGMGETGAGLPQARRVAGRCNIDATGACRVMSPGHVEEAQMEPAKRHDGRPVLLIGCAYRCGYAGRTQAHHDRLLAIADDPTAVLDLMELAVTWGELDYSGTDVIPPDLWSQFCERHVWRDPEQAMRIFALANDIAMHSRSRCSLLPQPCPHGA</sequence>
<proteinExistence type="predicted"/>
<dbReference type="RefSeq" id="WP_343981781.1">
    <property type="nucleotide sequence ID" value="NZ_BAAAJG010000015.1"/>
</dbReference>
<comment type="caution">
    <text evidence="1">The sequence shown here is derived from an EMBL/GenBank/DDBJ whole genome shotgun (WGS) entry which is preliminary data.</text>
</comment>